<feature type="compositionally biased region" description="Polar residues" evidence="1">
    <location>
        <begin position="1"/>
        <end position="19"/>
    </location>
</feature>
<organism evidence="2 3">
    <name type="scientific">Rhodonellum psychrophilum GCM71 = DSM 17998</name>
    <dbReference type="NCBI Taxonomy" id="1123057"/>
    <lineage>
        <taxon>Bacteria</taxon>
        <taxon>Pseudomonadati</taxon>
        <taxon>Bacteroidota</taxon>
        <taxon>Cytophagia</taxon>
        <taxon>Cytophagales</taxon>
        <taxon>Cytophagaceae</taxon>
        <taxon>Rhodonellum</taxon>
    </lineage>
</organism>
<dbReference type="RefSeq" id="WP_019599036.1">
    <property type="nucleotide sequence ID" value="NZ_AWXR01000142.1"/>
</dbReference>
<accession>U5BIE0</accession>
<comment type="caution">
    <text evidence="2">The sequence shown here is derived from an EMBL/GenBank/DDBJ whole genome shotgun (WGS) entry which is preliminary data.</text>
</comment>
<reference evidence="2 3" key="1">
    <citation type="journal article" date="2013" name="Genome Announc.">
        <title>Draft Genome Sequence of the Psychrophilic and Alkaliphilic Rhodonellum psychrophilum Strain GCM71T.</title>
        <authorList>
            <person name="Hauptmann A.L."/>
            <person name="Glaring M.A."/>
            <person name="Hallin P.F."/>
            <person name="Prieme A."/>
            <person name="Stougaard P."/>
        </authorList>
    </citation>
    <scope>NUCLEOTIDE SEQUENCE [LARGE SCALE GENOMIC DNA]</scope>
    <source>
        <strain evidence="2 3">GCM71</strain>
    </source>
</reference>
<protein>
    <submittedName>
        <fullName evidence="2">Uncharacterized protein</fullName>
    </submittedName>
</protein>
<evidence type="ECO:0000313" key="3">
    <source>
        <dbReference type="Proteomes" id="UP000016843"/>
    </source>
</evidence>
<dbReference type="EMBL" id="AWXR01000142">
    <property type="protein sequence ID" value="ERM80180.1"/>
    <property type="molecule type" value="Genomic_DNA"/>
</dbReference>
<dbReference type="Proteomes" id="UP000016843">
    <property type="component" value="Unassembled WGS sequence"/>
</dbReference>
<evidence type="ECO:0000313" key="2">
    <source>
        <dbReference type="EMBL" id="ERM80180.1"/>
    </source>
</evidence>
<keyword evidence="3" id="KW-1185">Reference proteome</keyword>
<name>U5BIE0_9BACT</name>
<proteinExistence type="predicted"/>
<feature type="region of interest" description="Disordered" evidence="1">
    <location>
        <begin position="1"/>
        <end position="24"/>
    </location>
</feature>
<sequence>MGTRQPSNYNSRKINQNSGFEKGLKKDDWAFDPINLKEGLNAQLLAQNFVKKNQAFPNFYTSNPKAKKKQKLMNLGIDMGLVCIVIIGQ</sequence>
<gene>
    <name evidence="2" type="ORF">P872_14040</name>
</gene>
<dbReference type="AlphaFoldDB" id="U5BIE0"/>
<evidence type="ECO:0000256" key="1">
    <source>
        <dbReference type="SAM" id="MobiDB-lite"/>
    </source>
</evidence>